<keyword evidence="1" id="KW-0472">Membrane</keyword>
<feature type="transmembrane region" description="Helical" evidence="1">
    <location>
        <begin position="321"/>
        <end position="343"/>
    </location>
</feature>
<keyword evidence="1" id="KW-1133">Transmembrane helix</keyword>
<gene>
    <name evidence="2" type="ORF">LKMONMHP_1348</name>
</gene>
<evidence type="ECO:0000256" key="1">
    <source>
        <dbReference type="SAM" id="Phobius"/>
    </source>
</evidence>
<protein>
    <recommendedName>
        <fullName evidence="4">Lipopolysaccharide biosynthesis protein</fullName>
    </recommendedName>
</protein>
<evidence type="ECO:0000313" key="2">
    <source>
        <dbReference type="EMBL" id="GJE26497.1"/>
    </source>
</evidence>
<name>A0ABQ4T8U2_METOR</name>
<evidence type="ECO:0000313" key="3">
    <source>
        <dbReference type="Proteomes" id="UP001055156"/>
    </source>
</evidence>
<keyword evidence="1" id="KW-0812">Transmembrane</keyword>
<organism evidence="2 3">
    <name type="scientific">Methylobacterium organophilum</name>
    <dbReference type="NCBI Taxonomy" id="410"/>
    <lineage>
        <taxon>Bacteria</taxon>
        <taxon>Pseudomonadati</taxon>
        <taxon>Pseudomonadota</taxon>
        <taxon>Alphaproteobacteria</taxon>
        <taxon>Hyphomicrobiales</taxon>
        <taxon>Methylobacteriaceae</taxon>
        <taxon>Methylobacterium</taxon>
    </lineage>
</organism>
<feature type="transmembrane region" description="Helical" evidence="1">
    <location>
        <begin position="148"/>
        <end position="165"/>
    </location>
</feature>
<evidence type="ECO:0008006" key="4">
    <source>
        <dbReference type="Google" id="ProtNLM"/>
    </source>
</evidence>
<reference evidence="2" key="1">
    <citation type="journal article" date="2021" name="Front. Microbiol.">
        <title>Comprehensive Comparative Genomics and Phenotyping of Methylobacterium Species.</title>
        <authorList>
            <person name="Alessa O."/>
            <person name="Ogura Y."/>
            <person name="Fujitani Y."/>
            <person name="Takami H."/>
            <person name="Hayashi T."/>
            <person name="Sahin N."/>
            <person name="Tani A."/>
        </authorList>
    </citation>
    <scope>NUCLEOTIDE SEQUENCE</scope>
    <source>
        <strain evidence="2">NBRC 15689</strain>
    </source>
</reference>
<feature type="transmembrane region" description="Helical" evidence="1">
    <location>
        <begin position="391"/>
        <end position="412"/>
    </location>
</feature>
<feature type="transmembrane region" description="Helical" evidence="1">
    <location>
        <begin position="349"/>
        <end position="370"/>
    </location>
</feature>
<feature type="transmembrane region" description="Helical" evidence="1">
    <location>
        <begin position="177"/>
        <end position="200"/>
    </location>
</feature>
<dbReference type="RefSeq" id="WP_238310481.1">
    <property type="nucleotide sequence ID" value="NZ_BPQV01000003.1"/>
</dbReference>
<sequence length="447" mass="48304">MTVHSSRFPTLRWPRVLPARTVPGRRPASGRLGALLARHRGLLTSYAQLLAGSGGRLALQVIYFFVLANTLSLAEMGVFASVSGAGMLIGCFAGFGFQSYVMRAAAGRRASLSGYLAAYYLCAVLALPLLFAIAGLVYLVLFRNVIELPAYLAIMLVEIVLWRQIELLVQVNNGLGRFAAASTLVSLPVGFRAVAAVAFWAGGGGHAETWSLYYLAGNLAAAVALSIAFHPRIRLRHRTALLKGRLRDGLLFAFSYLLFTAQTEVDKLVILTLAGERMAGIYAISMRLIDLTGVPLRPIFMMYSRELIRARRASWERIRQCLKLEGTVALVSTGLLLALLAMLHLRPGILGPNVSAAYGMLAAIIAVPAVRNLLEFHGELFFAFGSMTLRAGLTASFVLLKALAVALILLAAPGSESWGVWLNAVYLAIYAISFTVVYRLLVRSAAS</sequence>
<dbReference type="Proteomes" id="UP001055156">
    <property type="component" value="Unassembled WGS sequence"/>
</dbReference>
<feature type="transmembrane region" description="Helical" evidence="1">
    <location>
        <begin position="418"/>
        <end position="441"/>
    </location>
</feature>
<comment type="caution">
    <text evidence="2">The sequence shown here is derived from an EMBL/GenBank/DDBJ whole genome shotgun (WGS) entry which is preliminary data.</text>
</comment>
<proteinExistence type="predicted"/>
<feature type="transmembrane region" description="Helical" evidence="1">
    <location>
        <begin position="46"/>
        <end position="66"/>
    </location>
</feature>
<feature type="transmembrane region" description="Helical" evidence="1">
    <location>
        <begin position="78"/>
        <end position="97"/>
    </location>
</feature>
<feature type="transmembrane region" description="Helical" evidence="1">
    <location>
        <begin position="118"/>
        <end position="142"/>
    </location>
</feature>
<accession>A0ABQ4T8U2</accession>
<feature type="transmembrane region" description="Helical" evidence="1">
    <location>
        <begin position="212"/>
        <end position="229"/>
    </location>
</feature>
<keyword evidence="3" id="KW-1185">Reference proteome</keyword>
<feature type="transmembrane region" description="Helical" evidence="1">
    <location>
        <begin position="250"/>
        <end position="273"/>
    </location>
</feature>
<dbReference type="EMBL" id="BPQV01000003">
    <property type="protein sequence ID" value="GJE26497.1"/>
    <property type="molecule type" value="Genomic_DNA"/>
</dbReference>
<reference evidence="2" key="2">
    <citation type="submission" date="2021-08" db="EMBL/GenBank/DDBJ databases">
        <authorList>
            <person name="Tani A."/>
            <person name="Ola A."/>
            <person name="Ogura Y."/>
            <person name="Katsura K."/>
            <person name="Hayashi T."/>
        </authorList>
    </citation>
    <scope>NUCLEOTIDE SEQUENCE</scope>
    <source>
        <strain evidence="2">NBRC 15689</strain>
    </source>
</reference>
<feature type="transmembrane region" description="Helical" evidence="1">
    <location>
        <begin position="279"/>
        <end position="300"/>
    </location>
</feature>